<dbReference type="Proteomes" id="UP000319852">
    <property type="component" value="Chromosome"/>
</dbReference>
<dbReference type="InterPro" id="IPR011453">
    <property type="entry name" value="DUF1559"/>
</dbReference>
<reference evidence="2 3" key="1">
    <citation type="submission" date="2019-02" db="EMBL/GenBank/DDBJ databases">
        <title>Deep-cultivation of Planctomycetes and their phenomic and genomic characterization uncovers novel biology.</title>
        <authorList>
            <person name="Wiegand S."/>
            <person name="Jogler M."/>
            <person name="Boedeker C."/>
            <person name="Pinto D."/>
            <person name="Vollmers J."/>
            <person name="Rivas-Marin E."/>
            <person name="Kohn T."/>
            <person name="Peeters S.H."/>
            <person name="Heuer A."/>
            <person name="Rast P."/>
            <person name="Oberbeckmann S."/>
            <person name="Bunk B."/>
            <person name="Jeske O."/>
            <person name="Meyerdierks A."/>
            <person name="Storesund J.E."/>
            <person name="Kallscheuer N."/>
            <person name="Luecker S."/>
            <person name="Lage O.M."/>
            <person name="Pohl T."/>
            <person name="Merkel B.J."/>
            <person name="Hornburger P."/>
            <person name="Mueller R.-W."/>
            <person name="Bruemmer F."/>
            <person name="Labrenz M."/>
            <person name="Spormann A.M."/>
            <person name="Op den Camp H."/>
            <person name="Overmann J."/>
            <person name="Amann R."/>
            <person name="Jetten M.S.M."/>
            <person name="Mascher T."/>
            <person name="Medema M.H."/>
            <person name="Devos D.P."/>
            <person name="Kaster A.-K."/>
            <person name="Ovreas L."/>
            <person name="Rohde M."/>
            <person name="Galperin M.Y."/>
            <person name="Jogler C."/>
        </authorList>
    </citation>
    <scope>NUCLEOTIDE SEQUENCE [LARGE SCALE GENOMIC DNA]</scope>
    <source>
        <strain evidence="2 3">HG15A2</strain>
    </source>
</reference>
<accession>A0A517N1E3</accession>
<dbReference type="EMBL" id="CP036263">
    <property type="protein sequence ID" value="QDT00956.1"/>
    <property type="molecule type" value="Genomic_DNA"/>
</dbReference>
<name>A0A517N1E3_9BACT</name>
<dbReference type="KEGG" id="amob:HG15A2_42980"/>
<dbReference type="NCBIfam" id="TIGR04294">
    <property type="entry name" value="pre_pil_HX9DG"/>
    <property type="match status" value="1"/>
</dbReference>
<evidence type="ECO:0000313" key="3">
    <source>
        <dbReference type="Proteomes" id="UP000319852"/>
    </source>
</evidence>
<sequence>MTVAGASLFVHILPFIEQQSLFDQLAPDEVALWANNNTWADSEPAVQIAVGTRPDAYACPSNGELQLVSEQLHGVSFSPATGSYAGSMGSCGPSFTCNDINDAQQDPALRINAKYSNNGMFFYSTQLRLSQVTDGTSNTIFVGETIDGHFSKQSNIWTNGNRGQSSMRSSATPLNFPMGLDSGTGLLIGMGGAEASNGRFSSTHPGGANFTYADGHVGFITENIDHVTYQQASTRDRGEVISE</sequence>
<dbReference type="PANTHER" id="PTHR30093">
    <property type="entry name" value="GENERAL SECRETION PATHWAY PROTEIN G"/>
    <property type="match status" value="1"/>
</dbReference>
<dbReference type="RefSeq" id="WP_145062805.1">
    <property type="nucleotide sequence ID" value="NZ_CP036263.1"/>
</dbReference>
<gene>
    <name evidence="2" type="ORF">HG15A2_42980</name>
</gene>
<keyword evidence="3" id="KW-1185">Reference proteome</keyword>
<proteinExistence type="predicted"/>
<dbReference type="AlphaFoldDB" id="A0A517N1E3"/>
<dbReference type="OrthoDB" id="282726at2"/>
<protein>
    <recommendedName>
        <fullName evidence="1">DUF1559 domain-containing protein</fullName>
    </recommendedName>
</protein>
<dbReference type="PANTHER" id="PTHR30093:SF2">
    <property type="entry name" value="TYPE II SECRETION SYSTEM PROTEIN H"/>
    <property type="match status" value="1"/>
</dbReference>
<feature type="domain" description="DUF1559" evidence="1">
    <location>
        <begin position="7"/>
        <end position="225"/>
    </location>
</feature>
<organism evidence="2 3">
    <name type="scientific">Adhaeretor mobilis</name>
    <dbReference type="NCBI Taxonomy" id="1930276"/>
    <lineage>
        <taxon>Bacteria</taxon>
        <taxon>Pseudomonadati</taxon>
        <taxon>Planctomycetota</taxon>
        <taxon>Planctomycetia</taxon>
        <taxon>Pirellulales</taxon>
        <taxon>Lacipirellulaceae</taxon>
        <taxon>Adhaeretor</taxon>
    </lineage>
</organism>
<dbReference type="Pfam" id="PF07596">
    <property type="entry name" value="SBP_bac_10"/>
    <property type="match status" value="1"/>
</dbReference>
<evidence type="ECO:0000313" key="2">
    <source>
        <dbReference type="EMBL" id="QDT00956.1"/>
    </source>
</evidence>
<dbReference type="InterPro" id="IPR027558">
    <property type="entry name" value="Pre_pil_HX9DG_C"/>
</dbReference>
<evidence type="ECO:0000259" key="1">
    <source>
        <dbReference type="Pfam" id="PF07596"/>
    </source>
</evidence>